<dbReference type="Pfam" id="PF00027">
    <property type="entry name" value="cNMP_binding"/>
    <property type="match status" value="1"/>
</dbReference>
<dbReference type="InterPro" id="IPR014710">
    <property type="entry name" value="RmlC-like_jellyroll"/>
</dbReference>
<dbReference type="Gene3D" id="2.60.120.10">
    <property type="entry name" value="Jelly Rolls"/>
    <property type="match status" value="1"/>
</dbReference>
<name>A0ABX0UNT2_9BACT</name>
<comment type="caution">
    <text evidence="2">The sequence shown here is derived from an EMBL/GenBank/DDBJ whole genome shotgun (WGS) entry which is preliminary data.</text>
</comment>
<evidence type="ECO:0000259" key="1">
    <source>
        <dbReference type="PROSITE" id="PS50042"/>
    </source>
</evidence>
<dbReference type="PROSITE" id="PS50042">
    <property type="entry name" value="CNMP_BINDING_3"/>
    <property type="match status" value="1"/>
</dbReference>
<reference evidence="2 3" key="1">
    <citation type="submission" date="2020-03" db="EMBL/GenBank/DDBJ databases">
        <title>Genomic Encyclopedia of Type Strains, Phase IV (KMG-IV): sequencing the most valuable type-strain genomes for metagenomic binning, comparative biology and taxonomic classification.</title>
        <authorList>
            <person name="Goeker M."/>
        </authorList>
    </citation>
    <scope>NUCLEOTIDE SEQUENCE [LARGE SCALE GENOMIC DNA]</scope>
    <source>
        <strain evidence="2 3">DSM 102865</strain>
    </source>
</reference>
<dbReference type="SUPFAM" id="SSF51206">
    <property type="entry name" value="cAMP-binding domain-like"/>
    <property type="match status" value="1"/>
</dbReference>
<accession>A0ABX0UNT2</accession>
<organism evidence="2 3">
    <name type="scientific">Dyadobacter arcticus</name>
    <dbReference type="NCBI Taxonomy" id="1078754"/>
    <lineage>
        <taxon>Bacteria</taxon>
        <taxon>Pseudomonadati</taxon>
        <taxon>Bacteroidota</taxon>
        <taxon>Cytophagia</taxon>
        <taxon>Cytophagales</taxon>
        <taxon>Spirosomataceae</taxon>
        <taxon>Dyadobacter</taxon>
    </lineage>
</organism>
<protein>
    <submittedName>
        <fullName evidence="2">CRP-like cAMP-binding protein</fullName>
    </submittedName>
</protein>
<dbReference type="InterPro" id="IPR000595">
    <property type="entry name" value="cNMP-bd_dom"/>
</dbReference>
<proteinExistence type="predicted"/>
<feature type="domain" description="Cyclic nucleotide-binding" evidence="1">
    <location>
        <begin position="15"/>
        <end position="118"/>
    </location>
</feature>
<dbReference type="InterPro" id="IPR018490">
    <property type="entry name" value="cNMP-bd_dom_sf"/>
</dbReference>
<evidence type="ECO:0000313" key="3">
    <source>
        <dbReference type="Proteomes" id="UP001179181"/>
    </source>
</evidence>
<evidence type="ECO:0000313" key="2">
    <source>
        <dbReference type="EMBL" id="NIJ54648.1"/>
    </source>
</evidence>
<gene>
    <name evidence="2" type="ORF">FHS68_003830</name>
</gene>
<dbReference type="RefSeq" id="WP_229211956.1">
    <property type="nucleotide sequence ID" value="NZ_JAASQJ010000003.1"/>
</dbReference>
<dbReference type="EMBL" id="JAASQJ010000003">
    <property type="protein sequence ID" value="NIJ54648.1"/>
    <property type="molecule type" value="Genomic_DNA"/>
</dbReference>
<sequence>MELLVMEALINYLLQFGNLNPTQIDLIKSRVVFKEIKKDEYFQEAGRIPREIIFLLNGIMRICYYNNKGEEITKYFMEENHFLADINSYNQEIPSTEYIQAVTDCSYFILSKNAMRELSMTIIEWDNIISKITAKGLADKVNKISPMMSEDAKERYLSFLEKFPNLANRIPLSYLASYLGITQSSLSRIRRSIR</sequence>
<keyword evidence="3" id="KW-1185">Reference proteome</keyword>
<dbReference type="Proteomes" id="UP001179181">
    <property type="component" value="Unassembled WGS sequence"/>
</dbReference>